<dbReference type="RefSeq" id="WP_088589385.1">
    <property type="nucleotide sequence ID" value="NZ_CADIJU010000005.1"/>
</dbReference>
<keyword evidence="5" id="KW-1185">Reference proteome</keyword>
<feature type="domain" description="DUF2345" evidence="2">
    <location>
        <begin position="776"/>
        <end position="930"/>
    </location>
</feature>
<dbReference type="EMBL" id="QNRM01000005">
    <property type="protein sequence ID" value="RBP19055.1"/>
    <property type="molecule type" value="Genomic_DNA"/>
</dbReference>
<dbReference type="Proteomes" id="UP000252124">
    <property type="component" value="Unassembled WGS sequence"/>
</dbReference>
<name>A0ABX9G9Q4_9BURK</name>
<dbReference type="Pfam" id="PF04717">
    <property type="entry name" value="Phage_base_V"/>
    <property type="match status" value="1"/>
</dbReference>
<dbReference type="InterPro" id="IPR028244">
    <property type="entry name" value="T6SS_Rhs_Vgr_dom"/>
</dbReference>
<dbReference type="Gene3D" id="2.40.50.230">
    <property type="entry name" value="Gp5 N-terminal domain"/>
    <property type="match status" value="1"/>
</dbReference>
<proteinExistence type="predicted"/>
<organism evidence="4 5">
    <name type="scientific">Achromobacter marplatensis</name>
    <dbReference type="NCBI Taxonomy" id="470868"/>
    <lineage>
        <taxon>Bacteria</taxon>
        <taxon>Pseudomonadati</taxon>
        <taxon>Pseudomonadota</taxon>
        <taxon>Betaproteobacteria</taxon>
        <taxon>Burkholderiales</taxon>
        <taxon>Alcaligenaceae</taxon>
        <taxon>Achromobacter</taxon>
    </lineage>
</organism>
<evidence type="ECO:0000313" key="4">
    <source>
        <dbReference type="EMBL" id="RBP19055.1"/>
    </source>
</evidence>
<evidence type="ECO:0000259" key="1">
    <source>
        <dbReference type="Pfam" id="PF04717"/>
    </source>
</evidence>
<protein>
    <submittedName>
        <fullName evidence="4">Uncharacterized protein involved in type VI secretion and phage assembly</fullName>
    </submittedName>
</protein>
<dbReference type="Gene3D" id="3.55.50.10">
    <property type="entry name" value="Baseplate protein-like domains"/>
    <property type="match status" value="1"/>
</dbReference>
<evidence type="ECO:0000313" key="5">
    <source>
        <dbReference type="Proteomes" id="UP000252124"/>
    </source>
</evidence>
<dbReference type="InterPro" id="IPR037026">
    <property type="entry name" value="Vgr_OB-fold_dom_sf"/>
</dbReference>
<dbReference type="SUPFAM" id="SSF69255">
    <property type="entry name" value="gp5 N-terminal domain-like"/>
    <property type="match status" value="1"/>
</dbReference>
<sequence>MAVNASNGSFSAQSRLYRLDGEGAMSSLEVEGWVAREGLSELGEMRIVALADNAALDLNDMVSRPATLWTTRADGSETGRSGVVRAAEMLGGNAGMARYRVTLAPWLWLATQRRDSRIYENQPVLEIVRHVLDGYEGYTYKVSAGVEHHLADLPARSYTTQYRETDYAFLSRLLAESGLGWTTVEDEAAPARHAVLIFADSRSLAEDAESAGAGVRFQRAHATESRDGVQALARRRRRGVERVTVLAWHESGKHAISGQALAGPAHASGDDGAGLEWFEPLGHGGLLNQAHAQFQATLLMEAVQANAETFLGRGNVRTFRSGTRFTLQDMSPLGPAGEAGFEPVFALDRLEHAGVNNLPGQADASMAAKLGTLDDFLCFEDDEAREAADDIRDHDDASIGVGRPEAAVLARAHEVGYANRFRAVRCDRPWRALPAGARGARLAGAPSAVGVHTAIVTNAEGATEASGEDEIYRNARGDVRVRFHWQADGDGLAKSRWARVAQRQAGAGMGMSFVPRIGQEVLVRFLDEDIDQPLVVGALYNGRGEGGIPSTPGGKSGEAMNTEVFAAATDGKPSAQANLASGNAPAWHGAAGGDEQHRNAAALSGFKSKEFGGDGYNQIVFDDSDGQLRMQIKSTQSASELNLGHLIHQSGNYRGNVRGVGAELRTDGFGALRGGGGVLLSTYTAGASEPAGDAAAPLALAGQADIMAQSFDGVVGAHQGVRLASARGTTSAGASRLDGERAPLAAMTHAVSGTVAGDAVGGAAGDASAKHTEVVDGKVPHLTDPLVLMAGRAGLTQAAGRNVQVTAGELVHWSSGQDHNLAVIGSLRVHTGQALGIVAGVQKGGAESGLDLIAGTGEVDVISQHDVLTMQAQQDLRMVSANAGIEYASPKRIRIANAAGASIVIEGGNITVTAPGRIDVKTGNKQFAGPTQMPYPFPQFTVCKSCVLDAQESVQSITDKA</sequence>
<feature type="domain" description="Putative type VI secretion system Rhs element associated Vgr" evidence="3">
    <location>
        <begin position="609"/>
        <end position="711"/>
    </location>
</feature>
<dbReference type="Pfam" id="PF10106">
    <property type="entry name" value="DUF2345"/>
    <property type="match status" value="1"/>
</dbReference>
<accession>A0ABX9G9Q4</accession>
<dbReference type="Gene3D" id="4.10.220.110">
    <property type="match status" value="1"/>
</dbReference>
<comment type="caution">
    <text evidence="4">The sequence shown here is derived from an EMBL/GenBank/DDBJ whole genome shotgun (WGS) entry which is preliminary data.</text>
</comment>
<reference evidence="4 5" key="1">
    <citation type="submission" date="2018-06" db="EMBL/GenBank/DDBJ databases">
        <title>Genomic Encyclopedia of Type Strains, Phase III (KMG-III): the genomes of soil and plant-associated and newly described type strains.</title>
        <authorList>
            <person name="Whitman W."/>
        </authorList>
    </citation>
    <scope>NUCLEOTIDE SEQUENCE [LARGE SCALE GENOMIC DNA]</scope>
    <source>
        <strain evidence="4 5">CECT 7342</strain>
    </source>
</reference>
<dbReference type="InterPro" id="IPR018769">
    <property type="entry name" value="VgrG2_DUF2345"/>
</dbReference>
<evidence type="ECO:0000259" key="3">
    <source>
        <dbReference type="Pfam" id="PF13296"/>
    </source>
</evidence>
<dbReference type="InterPro" id="IPR006531">
    <property type="entry name" value="Gp5/Vgr_OB"/>
</dbReference>
<dbReference type="Pfam" id="PF13296">
    <property type="entry name" value="T6SS_Vgr"/>
    <property type="match status" value="1"/>
</dbReference>
<evidence type="ECO:0000259" key="2">
    <source>
        <dbReference type="Pfam" id="PF10106"/>
    </source>
</evidence>
<feature type="domain" description="Gp5/Type VI secretion system Vgr protein OB-fold" evidence="1">
    <location>
        <begin position="475"/>
        <end position="540"/>
    </location>
</feature>
<dbReference type="SUPFAM" id="SSF69279">
    <property type="entry name" value="Phage tail proteins"/>
    <property type="match status" value="2"/>
</dbReference>
<dbReference type="GeneID" id="99730983"/>
<dbReference type="Gene3D" id="2.30.110.50">
    <property type="match status" value="1"/>
</dbReference>
<gene>
    <name evidence="4" type="ORF">DFP87_105132</name>
</gene>
<dbReference type="Pfam" id="PF05954">
    <property type="entry name" value="Phage_GPD"/>
    <property type="match status" value="1"/>
</dbReference>